<accession>A0A5M9JAE3</accession>
<dbReference type="Proteomes" id="UP000322873">
    <property type="component" value="Unassembled WGS sequence"/>
</dbReference>
<feature type="compositionally biased region" description="Low complexity" evidence="1">
    <location>
        <begin position="59"/>
        <end position="71"/>
    </location>
</feature>
<evidence type="ECO:0000256" key="1">
    <source>
        <dbReference type="SAM" id="MobiDB-lite"/>
    </source>
</evidence>
<feature type="region of interest" description="Disordered" evidence="1">
    <location>
        <begin position="1"/>
        <end position="128"/>
    </location>
</feature>
<keyword evidence="3" id="KW-1185">Reference proteome</keyword>
<organism evidence="2 3">
    <name type="scientific">Monilinia fructicola</name>
    <name type="common">Brown rot fungus</name>
    <name type="synonym">Ciboria fructicola</name>
    <dbReference type="NCBI Taxonomy" id="38448"/>
    <lineage>
        <taxon>Eukaryota</taxon>
        <taxon>Fungi</taxon>
        <taxon>Dikarya</taxon>
        <taxon>Ascomycota</taxon>
        <taxon>Pezizomycotina</taxon>
        <taxon>Leotiomycetes</taxon>
        <taxon>Helotiales</taxon>
        <taxon>Sclerotiniaceae</taxon>
        <taxon>Monilinia</taxon>
    </lineage>
</organism>
<evidence type="ECO:0000313" key="3">
    <source>
        <dbReference type="Proteomes" id="UP000322873"/>
    </source>
</evidence>
<protein>
    <submittedName>
        <fullName evidence="2">Uncharacterized protein</fullName>
    </submittedName>
</protein>
<dbReference type="VEuPathDB" id="FungiDB:MFRU_042g00640"/>
<evidence type="ECO:0000313" key="2">
    <source>
        <dbReference type="EMBL" id="KAA8566568.1"/>
    </source>
</evidence>
<gene>
    <name evidence="2" type="ORF">EYC84_009116</name>
</gene>
<dbReference type="AlphaFoldDB" id="A0A5M9JAE3"/>
<comment type="caution">
    <text evidence="2">The sequence shown here is derived from an EMBL/GenBank/DDBJ whole genome shotgun (WGS) entry which is preliminary data.</text>
</comment>
<feature type="compositionally biased region" description="Basic and acidic residues" evidence="1">
    <location>
        <begin position="13"/>
        <end position="23"/>
    </location>
</feature>
<name>A0A5M9JAE3_MONFR</name>
<sequence length="128" mass="14151">MPKHRLRAPGEPLAERPGDDPHIPEMLARTLFRDGTLRRRATRGPRLSIFTEENHARTNHAQTQTQTRTHTVSPEDAPRAPGTASPVSPPTPTPSNLARLPVSIAIEPRDAELRAGARRPLVLSRRAE</sequence>
<proteinExistence type="predicted"/>
<dbReference type="EMBL" id="VICG01000012">
    <property type="protein sequence ID" value="KAA8566568.1"/>
    <property type="molecule type" value="Genomic_DNA"/>
</dbReference>
<reference evidence="2 3" key="1">
    <citation type="submission" date="2019-06" db="EMBL/GenBank/DDBJ databases">
        <title>Genome Sequence of the Brown Rot Fungal Pathogen Monilinia fructicola.</title>
        <authorList>
            <person name="De Miccolis Angelini R.M."/>
            <person name="Landi L."/>
            <person name="Abate D."/>
            <person name="Pollastro S."/>
            <person name="Romanazzi G."/>
            <person name="Faretra F."/>
        </authorList>
    </citation>
    <scope>NUCLEOTIDE SEQUENCE [LARGE SCALE GENOMIC DNA]</scope>
    <source>
        <strain evidence="2 3">Mfrc123</strain>
    </source>
</reference>